<feature type="domain" description="Glycosyltransferase 2-like" evidence="1">
    <location>
        <begin position="8"/>
        <end position="167"/>
    </location>
</feature>
<evidence type="ECO:0000313" key="2">
    <source>
        <dbReference type="EMBL" id="MFB2938667.1"/>
    </source>
</evidence>
<evidence type="ECO:0000313" key="3">
    <source>
        <dbReference type="Proteomes" id="UP001576776"/>
    </source>
</evidence>
<dbReference type="Proteomes" id="UP001576776">
    <property type="component" value="Unassembled WGS sequence"/>
</dbReference>
<dbReference type="Pfam" id="PF00535">
    <property type="entry name" value="Glycos_transf_2"/>
    <property type="match status" value="1"/>
</dbReference>
<dbReference type="InterPro" id="IPR029044">
    <property type="entry name" value="Nucleotide-diphossugar_trans"/>
</dbReference>
<dbReference type="Gene3D" id="3.90.550.10">
    <property type="entry name" value="Spore Coat Polysaccharide Biosynthesis Protein SpsA, Chain A"/>
    <property type="match status" value="1"/>
</dbReference>
<evidence type="ECO:0000259" key="1">
    <source>
        <dbReference type="Pfam" id="PF00535"/>
    </source>
</evidence>
<organism evidence="2 3">
    <name type="scientific">Floridaenema fluviatile BLCC-F154</name>
    <dbReference type="NCBI Taxonomy" id="3153640"/>
    <lineage>
        <taxon>Bacteria</taxon>
        <taxon>Bacillati</taxon>
        <taxon>Cyanobacteriota</taxon>
        <taxon>Cyanophyceae</taxon>
        <taxon>Oscillatoriophycideae</taxon>
        <taxon>Aerosakkonematales</taxon>
        <taxon>Aerosakkonemataceae</taxon>
        <taxon>Floridanema</taxon>
        <taxon>Floridanema fluviatile</taxon>
    </lineage>
</organism>
<keyword evidence="3" id="KW-1185">Reference proteome</keyword>
<comment type="caution">
    <text evidence="2">The sequence shown here is derived from an EMBL/GenBank/DDBJ whole genome shotgun (WGS) entry which is preliminary data.</text>
</comment>
<protein>
    <submittedName>
        <fullName evidence="2">Glycosyltransferase family 2 protein</fullName>
    </submittedName>
</protein>
<dbReference type="EMBL" id="JBHFNS010000092">
    <property type="protein sequence ID" value="MFB2938667.1"/>
    <property type="molecule type" value="Genomic_DNA"/>
</dbReference>
<accession>A0ABV4YIS8</accession>
<dbReference type="PANTHER" id="PTHR22916:SF3">
    <property type="entry name" value="UDP-GLCNAC:BETAGAL BETA-1,3-N-ACETYLGLUCOSAMINYLTRANSFERASE-LIKE PROTEIN 1"/>
    <property type="match status" value="1"/>
</dbReference>
<gene>
    <name evidence="2" type="ORF">ACE1B6_25735</name>
</gene>
<dbReference type="SUPFAM" id="SSF53448">
    <property type="entry name" value="Nucleotide-diphospho-sugar transferases"/>
    <property type="match status" value="1"/>
</dbReference>
<reference evidence="2 3" key="1">
    <citation type="submission" date="2024-09" db="EMBL/GenBank/DDBJ databases">
        <title>Floridaenema gen nov. (Aerosakkonemataceae, Aerosakkonematales ord. nov., Cyanobacteria) from benthic tropical and subtropical fresh waters, with the description of four new species.</title>
        <authorList>
            <person name="Moretto J.A."/>
            <person name="Berthold D.E."/>
            <person name="Lefler F.W."/>
            <person name="Huang I.-S."/>
            <person name="Laughinghouse H. IV."/>
        </authorList>
    </citation>
    <scope>NUCLEOTIDE SEQUENCE [LARGE SCALE GENOMIC DNA]</scope>
    <source>
        <strain evidence="2 3">BLCC-F154</strain>
    </source>
</reference>
<dbReference type="InterPro" id="IPR001173">
    <property type="entry name" value="Glyco_trans_2-like"/>
</dbReference>
<dbReference type="PANTHER" id="PTHR22916">
    <property type="entry name" value="GLYCOSYLTRANSFERASE"/>
    <property type="match status" value="1"/>
</dbReference>
<dbReference type="RefSeq" id="WP_413260149.1">
    <property type="nucleotide sequence ID" value="NZ_JBHFNS010000092.1"/>
</dbReference>
<proteinExistence type="predicted"/>
<name>A0ABV4YIS8_9CYAN</name>
<sequence>MNNQPLVSILINNYNYGHFLGEAIDSALNQTYSNIEVIVVDDGSTDNSREIIQSYNSKVIPIFKANGGQASAFNEGFATSSGEIICFLDSDDIFQPEKVTEIVQVFAQYPKIGWCFHPLKFLSTNREDLPKENYSGSSEIYDLRTFIQQGKLKGKLPFGTATSGLCFNRSLLKQILPMPEAIRITSDDYIKYLALGLEPGAILLKEIAIQRIHGNNAYTFRKDKVNLKIQIQILTAYWIKTNFPQLQKFSNNILALGLYLDWRYGGNQEANNQLVKTYLSSTSLTEIIEIYLRAIYYSIKQ</sequence>